<gene>
    <name evidence="7" type="primary">lgt</name>
    <name evidence="8" type="ORF">SAMN02745158_00337</name>
</gene>
<reference evidence="8 9" key="1">
    <citation type="submission" date="2016-11" db="EMBL/GenBank/DDBJ databases">
        <authorList>
            <person name="Jaros S."/>
            <person name="Januszkiewicz K."/>
            <person name="Wedrychowicz H."/>
        </authorList>
    </citation>
    <scope>NUCLEOTIDE SEQUENCE [LARGE SCALE GENOMIC DNA]</scope>
    <source>
        <strain evidence="8 9">DSM 17459</strain>
    </source>
</reference>
<accession>A0A1M4SZ31</accession>
<evidence type="ECO:0000313" key="9">
    <source>
        <dbReference type="Proteomes" id="UP000184245"/>
    </source>
</evidence>
<dbReference type="Pfam" id="PF01790">
    <property type="entry name" value="LGT"/>
    <property type="match status" value="1"/>
</dbReference>
<evidence type="ECO:0000256" key="1">
    <source>
        <dbReference type="ARBA" id="ARBA00007150"/>
    </source>
</evidence>
<name>A0A1M4SZ31_9CLOT</name>
<dbReference type="NCBIfam" id="NF000778">
    <property type="entry name" value="PRK00052.3-4"/>
    <property type="match status" value="1"/>
</dbReference>
<keyword evidence="2 7" id="KW-1003">Cell membrane</keyword>
<keyword evidence="8" id="KW-0449">Lipoprotein</keyword>
<comment type="function">
    <text evidence="7">Catalyzes the transfer of the diacylglyceryl group from phosphatidylglycerol to the sulfhydryl group of the N-terminal cysteine of a prolipoprotein, the first step in the formation of mature lipoproteins.</text>
</comment>
<keyword evidence="5 7" id="KW-1133">Transmembrane helix</keyword>
<dbReference type="NCBIfam" id="TIGR00544">
    <property type="entry name" value="lgt"/>
    <property type="match status" value="1"/>
</dbReference>
<dbReference type="GO" id="GO:0042158">
    <property type="term" value="P:lipoprotein biosynthetic process"/>
    <property type="evidence" value="ECO:0007669"/>
    <property type="project" value="UniProtKB-UniRule"/>
</dbReference>
<keyword evidence="4 7" id="KW-0812">Transmembrane</keyword>
<protein>
    <recommendedName>
        <fullName evidence="7">Phosphatidylglycerol--prolipoprotein diacylglyceryl transferase</fullName>
        <ecNumber evidence="7">2.5.1.145</ecNumber>
    </recommendedName>
</protein>
<dbReference type="PANTHER" id="PTHR30589">
    <property type="entry name" value="PROLIPOPROTEIN DIACYLGLYCERYL TRANSFERASE"/>
    <property type="match status" value="1"/>
</dbReference>
<keyword evidence="9" id="KW-1185">Reference proteome</keyword>
<keyword evidence="6 7" id="KW-0472">Membrane</keyword>
<dbReference type="Proteomes" id="UP000184245">
    <property type="component" value="Unassembled WGS sequence"/>
</dbReference>
<feature type="transmembrane region" description="Helical" evidence="7">
    <location>
        <begin position="13"/>
        <end position="33"/>
    </location>
</feature>
<feature type="transmembrane region" description="Helical" evidence="7">
    <location>
        <begin position="45"/>
        <end position="66"/>
    </location>
</feature>
<dbReference type="RefSeq" id="WP_072848524.1">
    <property type="nucleotide sequence ID" value="NZ_FQVI01000001.1"/>
</dbReference>
<evidence type="ECO:0000256" key="5">
    <source>
        <dbReference type="ARBA" id="ARBA00022989"/>
    </source>
</evidence>
<dbReference type="EC" id="2.5.1.145" evidence="7"/>
<comment type="subcellular location">
    <subcellularLocation>
        <location evidence="7">Cell membrane</location>
        <topology evidence="7">Multi-pass membrane protein</topology>
    </subcellularLocation>
</comment>
<dbReference type="UniPathway" id="UPA00664"/>
<organism evidence="8 9">
    <name type="scientific">Lactonifactor longoviformis DSM 17459</name>
    <dbReference type="NCBI Taxonomy" id="1122155"/>
    <lineage>
        <taxon>Bacteria</taxon>
        <taxon>Bacillati</taxon>
        <taxon>Bacillota</taxon>
        <taxon>Clostridia</taxon>
        <taxon>Eubacteriales</taxon>
        <taxon>Clostridiaceae</taxon>
        <taxon>Lactonifactor</taxon>
    </lineage>
</organism>
<evidence type="ECO:0000256" key="2">
    <source>
        <dbReference type="ARBA" id="ARBA00022475"/>
    </source>
</evidence>
<dbReference type="GO" id="GO:0008961">
    <property type="term" value="F:phosphatidylglycerol-prolipoprotein diacylglyceryl transferase activity"/>
    <property type="evidence" value="ECO:0007669"/>
    <property type="project" value="UniProtKB-UniRule"/>
</dbReference>
<feature type="binding site" evidence="7">
    <location>
        <position position="129"/>
    </location>
    <ligand>
        <name>a 1,2-diacyl-sn-glycero-3-phospho-(1'-sn-glycerol)</name>
        <dbReference type="ChEBI" id="CHEBI:64716"/>
    </ligand>
</feature>
<feature type="transmembrane region" description="Helical" evidence="7">
    <location>
        <begin position="114"/>
        <end position="141"/>
    </location>
</feature>
<keyword evidence="3 7" id="KW-0808">Transferase</keyword>
<feature type="transmembrane region" description="Helical" evidence="7">
    <location>
        <begin position="192"/>
        <end position="209"/>
    </location>
</feature>
<dbReference type="EMBL" id="FQVI01000001">
    <property type="protein sequence ID" value="SHE37441.1"/>
    <property type="molecule type" value="Genomic_DNA"/>
</dbReference>
<comment type="similarity">
    <text evidence="1 7">Belongs to the Lgt family.</text>
</comment>
<comment type="catalytic activity">
    <reaction evidence="7">
        <text>L-cysteinyl-[prolipoprotein] + a 1,2-diacyl-sn-glycero-3-phospho-(1'-sn-glycerol) = an S-1,2-diacyl-sn-glyceryl-L-cysteinyl-[prolipoprotein] + sn-glycerol 1-phosphate + H(+)</text>
        <dbReference type="Rhea" id="RHEA:56712"/>
        <dbReference type="Rhea" id="RHEA-COMP:14679"/>
        <dbReference type="Rhea" id="RHEA-COMP:14680"/>
        <dbReference type="ChEBI" id="CHEBI:15378"/>
        <dbReference type="ChEBI" id="CHEBI:29950"/>
        <dbReference type="ChEBI" id="CHEBI:57685"/>
        <dbReference type="ChEBI" id="CHEBI:64716"/>
        <dbReference type="ChEBI" id="CHEBI:140658"/>
        <dbReference type="EC" id="2.5.1.145"/>
    </reaction>
</comment>
<evidence type="ECO:0000313" key="8">
    <source>
        <dbReference type="EMBL" id="SHE37441.1"/>
    </source>
</evidence>
<dbReference type="PANTHER" id="PTHR30589:SF0">
    <property type="entry name" value="PHOSPHATIDYLGLYCEROL--PROLIPOPROTEIN DIACYLGLYCERYL TRANSFERASE"/>
    <property type="match status" value="1"/>
</dbReference>
<feature type="transmembrane region" description="Helical" evidence="7">
    <location>
        <begin position="161"/>
        <end position="185"/>
    </location>
</feature>
<dbReference type="OrthoDB" id="871140at2"/>
<dbReference type="InterPro" id="IPR001640">
    <property type="entry name" value="Lgt"/>
</dbReference>
<dbReference type="AlphaFoldDB" id="A0A1M4SZ31"/>
<evidence type="ECO:0000256" key="6">
    <source>
        <dbReference type="ARBA" id="ARBA00023136"/>
    </source>
</evidence>
<proteinExistence type="inferred from homology"/>
<sequence length="261" mass="28728">MKNDLFSIGPLTIHGYGLMIAIGVLAAYLVGEYRAKKNNLNPEPVFAITFLCLIGGLLGAKLLFFITDIKEILENPKVLLDLSYGFVVYGGILGGILTFYIYSRYKKLNFLQYFDILIPSVALAQGFGRIGCFLAGCCYGMESSCPFSITFHSSEFAPNGIPLIPTQLISSGLNFIHFFLLIYLAKKVKAHGQIAALYLILYSAGRFILEFFRGDLIRGSVGALSTSQFISIFTFLAGIIFFWFCGKKYKKGTGLSESGTP</sequence>
<dbReference type="GO" id="GO:0005886">
    <property type="term" value="C:plasma membrane"/>
    <property type="evidence" value="ECO:0007669"/>
    <property type="project" value="UniProtKB-SubCell"/>
</dbReference>
<feature type="transmembrane region" description="Helical" evidence="7">
    <location>
        <begin position="86"/>
        <end position="102"/>
    </location>
</feature>
<comment type="pathway">
    <text evidence="7">Protein modification; lipoprotein biosynthesis (diacylglyceryl transfer).</text>
</comment>
<feature type="transmembrane region" description="Helical" evidence="7">
    <location>
        <begin position="229"/>
        <end position="246"/>
    </location>
</feature>
<dbReference type="HAMAP" id="MF_01147">
    <property type="entry name" value="Lgt"/>
    <property type="match status" value="1"/>
</dbReference>
<dbReference type="STRING" id="1122155.SAMN02745158_00337"/>
<evidence type="ECO:0000256" key="3">
    <source>
        <dbReference type="ARBA" id="ARBA00022679"/>
    </source>
</evidence>
<evidence type="ECO:0000256" key="4">
    <source>
        <dbReference type="ARBA" id="ARBA00022692"/>
    </source>
</evidence>
<evidence type="ECO:0000256" key="7">
    <source>
        <dbReference type="HAMAP-Rule" id="MF_01147"/>
    </source>
</evidence>